<sequence>MRLLYSPASPYSAKCRMAARHLGINLEEVNATDGKEPPELAGCNPLGKIPMLIRSGEVPLCDSVAIMHYFDRLSQGRLYPKRLEKRAEAEMLEALCDGITDSLLCITYERRLRPEEKVYQPWIDRHWVKVARGLDYLENHVPKTEKKLNGGHFALAALIGYLHLRYAGRWSVGRPRLAAWPRQFSALFHEQKMKTAA</sequence>
<protein>
    <submittedName>
        <fullName evidence="2">Glutathione S-transferase family protein</fullName>
    </submittedName>
</protein>
<dbReference type="EMBL" id="VJMG01000030">
    <property type="protein sequence ID" value="TRL38570.1"/>
    <property type="molecule type" value="Genomic_DNA"/>
</dbReference>
<dbReference type="Pfam" id="PF13417">
    <property type="entry name" value="GST_N_3"/>
    <property type="match status" value="1"/>
</dbReference>
<dbReference type="InterPro" id="IPR004045">
    <property type="entry name" value="Glutathione_S-Trfase_N"/>
</dbReference>
<organism evidence="2 3">
    <name type="scientific">Rhizobium straminoryzae</name>
    <dbReference type="NCBI Taxonomy" id="1387186"/>
    <lineage>
        <taxon>Bacteria</taxon>
        <taxon>Pseudomonadati</taxon>
        <taxon>Pseudomonadota</taxon>
        <taxon>Alphaproteobacteria</taxon>
        <taxon>Hyphomicrobiales</taxon>
        <taxon>Rhizobiaceae</taxon>
        <taxon>Rhizobium/Agrobacterium group</taxon>
        <taxon>Rhizobium</taxon>
    </lineage>
</organism>
<dbReference type="AlphaFoldDB" id="A0A549T9M6"/>
<name>A0A549T9M6_9HYPH</name>
<feature type="domain" description="GST N-terminal" evidence="1">
    <location>
        <begin position="1"/>
        <end position="78"/>
    </location>
</feature>
<comment type="caution">
    <text evidence="2">The sequence shown here is derived from an EMBL/GenBank/DDBJ whole genome shotgun (WGS) entry which is preliminary data.</text>
</comment>
<gene>
    <name evidence="2" type="ORF">FNA46_12605</name>
</gene>
<dbReference type="PANTHER" id="PTHR42673">
    <property type="entry name" value="MALEYLACETOACETATE ISOMERASE"/>
    <property type="match status" value="1"/>
</dbReference>
<dbReference type="PROSITE" id="PS50404">
    <property type="entry name" value="GST_NTER"/>
    <property type="match status" value="1"/>
</dbReference>
<dbReference type="Gene3D" id="3.40.30.10">
    <property type="entry name" value="Glutaredoxin"/>
    <property type="match status" value="1"/>
</dbReference>
<dbReference type="CDD" id="cd03205">
    <property type="entry name" value="GST_C_6"/>
    <property type="match status" value="1"/>
</dbReference>
<keyword evidence="2" id="KW-0808">Transferase</keyword>
<dbReference type="RefSeq" id="WP_143125554.1">
    <property type="nucleotide sequence ID" value="NZ_VJMG01000030.1"/>
</dbReference>
<dbReference type="SUPFAM" id="SSF52833">
    <property type="entry name" value="Thioredoxin-like"/>
    <property type="match status" value="1"/>
</dbReference>
<dbReference type="InterPro" id="IPR036249">
    <property type="entry name" value="Thioredoxin-like_sf"/>
</dbReference>
<reference evidence="2 3" key="1">
    <citation type="submission" date="2019-07" db="EMBL/GenBank/DDBJ databases">
        <title>Ln-dependent methylotrophs.</title>
        <authorList>
            <person name="Tani A."/>
        </authorList>
    </citation>
    <scope>NUCLEOTIDE SEQUENCE [LARGE SCALE GENOMIC DNA]</scope>
    <source>
        <strain evidence="2 3">SM12</strain>
    </source>
</reference>
<dbReference type="GO" id="GO:0006559">
    <property type="term" value="P:L-phenylalanine catabolic process"/>
    <property type="evidence" value="ECO:0007669"/>
    <property type="project" value="TreeGrafter"/>
</dbReference>
<dbReference type="InterPro" id="IPR036282">
    <property type="entry name" value="Glutathione-S-Trfase_C_sf"/>
</dbReference>
<accession>A0A549T9M6</accession>
<evidence type="ECO:0000259" key="1">
    <source>
        <dbReference type="PROSITE" id="PS50404"/>
    </source>
</evidence>
<dbReference type="GO" id="GO:0004364">
    <property type="term" value="F:glutathione transferase activity"/>
    <property type="evidence" value="ECO:0007669"/>
    <property type="project" value="TreeGrafter"/>
</dbReference>
<dbReference type="GO" id="GO:0016034">
    <property type="term" value="F:maleylacetoacetate isomerase activity"/>
    <property type="evidence" value="ECO:0007669"/>
    <property type="project" value="TreeGrafter"/>
</dbReference>
<dbReference type="Proteomes" id="UP000316801">
    <property type="component" value="Unassembled WGS sequence"/>
</dbReference>
<dbReference type="GO" id="GO:0006749">
    <property type="term" value="P:glutathione metabolic process"/>
    <property type="evidence" value="ECO:0007669"/>
    <property type="project" value="TreeGrafter"/>
</dbReference>
<dbReference type="PANTHER" id="PTHR42673:SF4">
    <property type="entry name" value="MALEYLACETOACETATE ISOMERASE"/>
    <property type="match status" value="1"/>
</dbReference>
<keyword evidence="3" id="KW-1185">Reference proteome</keyword>
<proteinExistence type="predicted"/>
<evidence type="ECO:0000313" key="2">
    <source>
        <dbReference type="EMBL" id="TRL38570.1"/>
    </source>
</evidence>
<dbReference type="SUPFAM" id="SSF47616">
    <property type="entry name" value="GST C-terminal domain-like"/>
    <property type="match status" value="1"/>
</dbReference>
<evidence type="ECO:0000313" key="3">
    <source>
        <dbReference type="Proteomes" id="UP000316801"/>
    </source>
</evidence>
<dbReference type="Pfam" id="PF13410">
    <property type="entry name" value="GST_C_2"/>
    <property type="match status" value="1"/>
</dbReference>
<dbReference type="Gene3D" id="1.20.1050.10">
    <property type="match status" value="1"/>
</dbReference>